<dbReference type="Proteomes" id="UP000229897">
    <property type="component" value="Chromosome"/>
</dbReference>
<gene>
    <name evidence="1" type="ORF">CR152_25840</name>
</gene>
<dbReference type="RefSeq" id="WP_099879813.1">
    <property type="nucleotide sequence ID" value="NZ_CP024608.1"/>
</dbReference>
<organism evidence="1 2">
    <name type="scientific">Massilia violaceinigra</name>
    <dbReference type="NCBI Taxonomy" id="2045208"/>
    <lineage>
        <taxon>Bacteria</taxon>
        <taxon>Pseudomonadati</taxon>
        <taxon>Pseudomonadota</taxon>
        <taxon>Betaproteobacteria</taxon>
        <taxon>Burkholderiales</taxon>
        <taxon>Oxalobacteraceae</taxon>
        <taxon>Telluria group</taxon>
        <taxon>Massilia</taxon>
    </lineage>
</organism>
<accession>A0A2D2DRD2</accession>
<evidence type="ECO:0000313" key="2">
    <source>
        <dbReference type="Proteomes" id="UP000229897"/>
    </source>
</evidence>
<dbReference type="KEGG" id="mass:CR152_25840"/>
<proteinExistence type="predicted"/>
<protein>
    <submittedName>
        <fullName evidence="1">Uncharacterized protein</fullName>
    </submittedName>
</protein>
<evidence type="ECO:0000313" key="1">
    <source>
        <dbReference type="EMBL" id="ATQ77541.1"/>
    </source>
</evidence>
<dbReference type="AlphaFoldDB" id="A0A2D2DRD2"/>
<name>A0A2D2DRD2_9BURK</name>
<dbReference type="OrthoDB" id="9255590at2"/>
<sequence>MVMYGEWCGGTIQNKVALTGLPTMFVVSAVWINGNWYDVDTLDCLFSEPARIRSIADFPQYDMVIDFAQPALAQGMLGDITRAVELRCPAGLALGREGVGEGVVWRCLDEPGSDYWFKVKGQKHSASRVTKLAAVSVEKIAKTSDFVAMAVSEARLSQGLHNLIYEQRKPFDMSGMADFIRWVVGDVMKEEADTISANGFDARKLGEPIAAVARRWYCAQLADAAGS</sequence>
<keyword evidence="2" id="KW-1185">Reference proteome</keyword>
<dbReference type="EMBL" id="CP024608">
    <property type="protein sequence ID" value="ATQ77541.1"/>
    <property type="molecule type" value="Genomic_DNA"/>
</dbReference>
<reference evidence="1" key="1">
    <citation type="submission" date="2017-10" db="EMBL/GenBank/DDBJ databases">
        <title>Massilia psychrophilum sp. nov., a novel purple-pigmented bacterium isolated from Tianshan glacier, Xinjiang Municipality, China.</title>
        <authorList>
            <person name="Wang H."/>
        </authorList>
    </citation>
    <scope>NUCLEOTIDE SEQUENCE [LARGE SCALE GENOMIC DNA]</scope>
    <source>
        <strain evidence="1">B2</strain>
    </source>
</reference>